<gene>
    <name evidence="13" type="primary">MIF1</name>
    <name evidence="13" type="ORF">I7I53_11878</name>
</gene>
<evidence type="ECO:0000256" key="6">
    <source>
        <dbReference type="ARBA" id="ARBA00036735"/>
    </source>
</evidence>
<evidence type="ECO:0000256" key="3">
    <source>
        <dbReference type="ARBA" id="ARBA00022514"/>
    </source>
</evidence>
<keyword evidence="4" id="KW-0964">Secreted</keyword>
<dbReference type="SUPFAM" id="SSF55331">
    <property type="entry name" value="Tautomerase/MIF"/>
    <property type="match status" value="1"/>
</dbReference>
<dbReference type="GO" id="GO:0050178">
    <property type="term" value="F:phenylpyruvate tautomerase activity"/>
    <property type="evidence" value="ECO:0007669"/>
    <property type="project" value="UniProtKB-EC"/>
</dbReference>
<evidence type="ECO:0000256" key="9">
    <source>
        <dbReference type="ARBA" id="ARBA00039086"/>
    </source>
</evidence>
<reference evidence="13" key="1">
    <citation type="submission" date="2021-01" db="EMBL/GenBank/DDBJ databases">
        <title>Chromosome-level genome assembly of a human fungal pathogen reveals clustering of transcriptionally co-regulated genes.</title>
        <authorList>
            <person name="Voorhies M."/>
            <person name="Cohen S."/>
            <person name="Shea T.P."/>
            <person name="Petrus S."/>
            <person name="Munoz J.F."/>
            <person name="Poplawski S."/>
            <person name="Goldman W.E."/>
            <person name="Michael T."/>
            <person name="Cuomo C.A."/>
            <person name="Sil A."/>
            <person name="Beyhan S."/>
        </authorList>
    </citation>
    <scope>NUCLEOTIDE SEQUENCE</scope>
    <source>
        <strain evidence="13">H88</strain>
    </source>
</reference>
<evidence type="ECO:0000256" key="1">
    <source>
        <dbReference type="ARBA" id="ARBA00004613"/>
    </source>
</evidence>
<comment type="catalytic activity">
    <reaction evidence="7">
        <text>L-dopachrome = 5,6-dihydroxyindole-2-carboxylate</text>
        <dbReference type="Rhea" id="RHEA:13041"/>
        <dbReference type="ChEBI" id="CHEBI:16875"/>
        <dbReference type="ChEBI" id="CHEBI:57509"/>
        <dbReference type="EC" id="5.3.3.12"/>
    </reaction>
</comment>
<evidence type="ECO:0000256" key="12">
    <source>
        <dbReference type="ARBA" id="ARBA00042730"/>
    </source>
</evidence>
<accession>A0A8A1LV28</accession>
<evidence type="ECO:0000313" key="14">
    <source>
        <dbReference type="Proteomes" id="UP000663419"/>
    </source>
</evidence>
<proteinExistence type="inferred from homology"/>
<organism evidence="13 14">
    <name type="scientific">Ajellomyces capsulatus (strain H88)</name>
    <name type="common">Darling's disease fungus</name>
    <name type="synonym">Histoplasma capsulatum</name>
    <dbReference type="NCBI Taxonomy" id="544711"/>
    <lineage>
        <taxon>Eukaryota</taxon>
        <taxon>Fungi</taxon>
        <taxon>Dikarya</taxon>
        <taxon>Ascomycota</taxon>
        <taxon>Pezizomycotina</taxon>
        <taxon>Eurotiomycetes</taxon>
        <taxon>Eurotiomycetidae</taxon>
        <taxon>Onygenales</taxon>
        <taxon>Ajellomycetaceae</taxon>
        <taxon>Histoplasma</taxon>
    </lineage>
</organism>
<evidence type="ECO:0000256" key="7">
    <source>
        <dbReference type="ARBA" id="ARBA00036823"/>
    </source>
</evidence>
<dbReference type="GO" id="GO:0004167">
    <property type="term" value="F:dopachrome isomerase activity"/>
    <property type="evidence" value="ECO:0007669"/>
    <property type="project" value="UniProtKB-EC"/>
</dbReference>
<dbReference type="VEuPathDB" id="FungiDB:I7I53_11878"/>
<evidence type="ECO:0000256" key="2">
    <source>
        <dbReference type="ARBA" id="ARBA00005851"/>
    </source>
</evidence>
<keyword evidence="5" id="KW-0413">Isomerase</keyword>
<dbReference type="Gene3D" id="3.30.429.10">
    <property type="entry name" value="Macrophage Migration Inhibitory Factor"/>
    <property type="match status" value="1"/>
</dbReference>
<dbReference type="InterPro" id="IPR001398">
    <property type="entry name" value="Macrophage_inhib_fac"/>
</dbReference>
<comment type="subcellular location">
    <subcellularLocation>
        <location evidence="1">Secreted</location>
    </subcellularLocation>
</comment>
<dbReference type="AlphaFoldDB" id="A0A8A1LV28"/>
<protein>
    <recommendedName>
        <fullName evidence="12">L-dopachrome isomerase</fullName>
        <ecNumber evidence="9">5.3.2.1</ecNumber>
        <ecNumber evidence="8">5.3.3.12</ecNumber>
    </recommendedName>
    <alternativeName>
        <fullName evidence="10">L-dopachrome tautomerase</fullName>
    </alternativeName>
    <alternativeName>
        <fullName evidence="11">Phenylpyruvate tautomerase</fullName>
    </alternativeName>
</protein>
<comment type="similarity">
    <text evidence="2">Belongs to the MIF family.</text>
</comment>
<evidence type="ECO:0000256" key="10">
    <source>
        <dbReference type="ARBA" id="ARBA00041631"/>
    </source>
</evidence>
<sequence>MPFLELLTNATLSREQSKELALSLSKTASEILRKPEALISVRVQANEVLTFAGTHDPCFQLRITSLGNLKPDNNILFSKAFADFLKIKIGVENDRGYIVFSDPDYPNIGYKGTTGAELWGSKHLSNASQK</sequence>
<dbReference type="PANTHER" id="PTHR11954:SF6">
    <property type="entry name" value="MACROPHAGE MIGRATION INHIBITORY FACTOR"/>
    <property type="match status" value="1"/>
</dbReference>
<keyword evidence="3" id="KW-0202">Cytokine</keyword>
<evidence type="ECO:0000256" key="11">
    <source>
        <dbReference type="ARBA" id="ARBA00041912"/>
    </source>
</evidence>
<evidence type="ECO:0000313" key="13">
    <source>
        <dbReference type="EMBL" id="QSS57631.1"/>
    </source>
</evidence>
<dbReference type="InterPro" id="IPR014347">
    <property type="entry name" value="Tautomerase/MIF_sf"/>
</dbReference>
<dbReference type="PANTHER" id="PTHR11954">
    <property type="entry name" value="D-DOPACHROME DECARBOXYLASE"/>
    <property type="match status" value="1"/>
</dbReference>
<evidence type="ECO:0000256" key="8">
    <source>
        <dbReference type="ARBA" id="ARBA00038932"/>
    </source>
</evidence>
<dbReference type="Proteomes" id="UP000663419">
    <property type="component" value="Chromosome 6"/>
</dbReference>
<dbReference type="GO" id="GO:0005576">
    <property type="term" value="C:extracellular region"/>
    <property type="evidence" value="ECO:0007669"/>
    <property type="project" value="UniProtKB-SubCell"/>
</dbReference>
<evidence type="ECO:0000256" key="5">
    <source>
        <dbReference type="ARBA" id="ARBA00023235"/>
    </source>
</evidence>
<comment type="catalytic activity">
    <reaction evidence="6">
        <text>3-phenylpyruvate = enol-phenylpyruvate</text>
        <dbReference type="Rhea" id="RHEA:17097"/>
        <dbReference type="ChEBI" id="CHEBI:16815"/>
        <dbReference type="ChEBI" id="CHEBI:18005"/>
        <dbReference type="EC" id="5.3.2.1"/>
    </reaction>
</comment>
<dbReference type="Pfam" id="PF01187">
    <property type="entry name" value="MIF"/>
    <property type="match status" value="1"/>
</dbReference>
<dbReference type="EC" id="5.3.3.12" evidence="8"/>
<name>A0A8A1LV28_AJEC8</name>
<evidence type="ECO:0000256" key="4">
    <source>
        <dbReference type="ARBA" id="ARBA00022525"/>
    </source>
</evidence>
<dbReference type="EMBL" id="CP069107">
    <property type="protein sequence ID" value="QSS57631.1"/>
    <property type="molecule type" value="Genomic_DNA"/>
</dbReference>
<dbReference type="EC" id="5.3.2.1" evidence="9"/>